<keyword evidence="2" id="KW-0813">Transport</keyword>
<feature type="transmembrane region" description="Helical" evidence="8">
    <location>
        <begin position="293"/>
        <end position="316"/>
    </location>
</feature>
<evidence type="ECO:0000313" key="10">
    <source>
        <dbReference type="Proteomes" id="UP000030300"/>
    </source>
</evidence>
<accession>A0A0A1DF71</accession>
<evidence type="ECO:0000313" key="9">
    <source>
        <dbReference type="EMBL" id="AIY15864.1"/>
    </source>
</evidence>
<dbReference type="SUPFAM" id="SSF103473">
    <property type="entry name" value="MFS general substrate transporter"/>
    <property type="match status" value="1"/>
</dbReference>
<keyword evidence="4 8" id="KW-0812">Transmembrane</keyword>
<feature type="transmembrane region" description="Helical" evidence="8">
    <location>
        <begin position="356"/>
        <end position="378"/>
    </location>
</feature>
<dbReference type="HOGENOM" id="CLU_034180_11_1_11"/>
<evidence type="ECO:0000256" key="1">
    <source>
        <dbReference type="ARBA" id="ARBA00004651"/>
    </source>
</evidence>
<evidence type="ECO:0000256" key="7">
    <source>
        <dbReference type="SAM" id="MobiDB-lite"/>
    </source>
</evidence>
<feature type="transmembrane region" description="Helical" evidence="8">
    <location>
        <begin position="115"/>
        <end position="136"/>
    </location>
</feature>
<dbReference type="KEGG" id="psim:KR76_02095"/>
<organism evidence="9 10">
    <name type="scientific">Nocardioides simplex</name>
    <name type="common">Arthrobacter simplex</name>
    <dbReference type="NCBI Taxonomy" id="2045"/>
    <lineage>
        <taxon>Bacteria</taxon>
        <taxon>Bacillati</taxon>
        <taxon>Actinomycetota</taxon>
        <taxon>Actinomycetes</taxon>
        <taxon>Propionibacteriales</taxon>
        <taxon>Nocardioidaceae</taxon>
        <taxon>Pimelobacter</taxon>
    </lineage>
</organism>
<evidence type="ECO:0000256" key="5">
    <source>
        <dbReference type="ARBA" id="ARBA00022989"/>
    </source>
</evidence>
<comment type="subcellular location">
    <subcellularLocation>
        <location evidence="1">Cell membrane</location>
        <topology evidence="1">Multi-pass membrane protein</topology>
    </subcellularLocation>
</comment>
<dbReference type="InterPro" id="IPR036259">
    <property type="entry name" value="MFS_trans_sf"/>
</dbReference>
<feature type="transmembrane region" description="Helical" evidence="8">
    <location>
        <begin position="148"/>
        <end position="175"/>
    </location>
</feature>
<feature type="transmembrane region" description="Helical" evidence="8">
    <location>
        <begin position="181"/>
        <end position="201"/>
    </location>
</feature>
<keyword evidence="10" id="KW-1185">Reference proteome</keyword>
<feature type="transmembrane region" description="Helical" evidence="8">
    <location>
        <begin position="26"/>
        <end position="49"/>
    </location>
</feature>
<evidence type="ECO:0000256" key="8">
    <source>
        <dbReference type="SAM" id="Phobius"/>
    </source>
</evidence>
<evidence type="ECO:0000256" key="6">
    <source>
        <dbReference type="ARBA" id="ARBA00023136"/>
    </source>
</evidence>
<feature type="compositionally biased region" description="Basic and acidic residues" evidence="7">
    <location>
        <begin position="530"/>
        <end position="539"/>
    </location>
</feature>
<dbReference type="PANTHER" id="PTHR23513">
    <property type="entry name" value="INTEGRAL MEMBRANE EFFLUX PROTEIN-RELATED"/>
    <property type="match status" value="1"/>
</dbReference>
<gene>
    <name evidence="9" type="ORF">KR76_02095</name>
</gene>
<feature type="transmembrane region" description="Helical" evidence="8">
    <location>
        <begin position="322"/>
        <end position="344"/>
    </location>
</feature>
<dbReference type="InterPro" id="IPR010290">
    <property type="entry name" value="TM_effector"/>
</dbReference>
<protein>
    <submittedName>
        <fullName evidence="9">Putative MFS transporter</fullName>
    </submittedName>
</protein>
<evidence type="ECO:0000256" key="2">
    <source>
        <dbReference type="ARBA" id="ARBA00022448"/>
    </source>
</evidence>
<feature type="transmembrane region" description="Helical" evidence="8">
    <location>
        <begin position="384"/>
        <end position="405"/>
    </location>
</feature>
<feature type="transmembrane region" description="Helical" evidence="8">
    <location>
        <begin position="235"/>
        <end position="257"/>
    </location>
</feature>
<dbReference type="STRING" id="2045.KR76_02095"/>
<sequence>MRTGTADEADQAGGVGAALRVRAFRLLLAVQLMNAVAVWVHVVGVQWLLTERGESATVVALAPAAMAVPFLLLALPVGVVVSHAARERLLVRAALASALAAATAAGLIATDADGAVPLLLTVLVVGAALVVVGVAWQSMLPELVERPLVPAAVLLDGAVFNLARAVGPLVAGIALGLSGPLQLFAGISVTFIVCVGLLLLAGTPTTARPGRTESVLAAVCGALWFVRHSPWTRGLLVRMILFGLPASALWALVSLAVHDRLGLGSAGFGATMAVIGGGSVAAALTLGRIRARVSVHLFVAVLSGGYALTLAALGLVGEIGVLVPFLVLGGVGWVAVQSTWMMLAHQALPDWVRPRVVALLLMLFQGTQALGALLWGAVADLLGVGPALVVAAGVLAGYSVGLLVVGMRSSAGIEPLPTTPDPAVAALVRDAGEGALLVRYEYVVSATAAESFRRAMDALRLSRLRTGARSWTLAPHPQHPGTWVETYVVRDRVLLLEQETSRLTVPESRLRDAVRSTTTRSTGPTLILARPEESHDRPAPRRRRRHT</sequence>
<dbReference type="eggNOG" id="COG0477">
    <property type="taxonomic scope" value="Bacteria"/>
</dbReference>
<keyword evidence="3" id="KW-1003">Cell membrane</keyword>
<evidence type="ECO:0000256" key="3">
    <source>
        <dbReference type="ARBA" id="ARBA00022475"/>
    </source>
</evidence>
<dbReference type="CDD" id="cd06173">
    <property type="entry name" value="MFS_MefA_like"/>
    <property type="match status" value="1"/>
</dbReference>
<feature type="transmembrane region" description="Helical" evidence="8">
    <location>
        <begin position="55"/>
        <end position="77"/>
    </location>
</feature>
<dbReference type="RefSeq" id="WP_038676292.1">
    <property type="nucleotide sequence ID" value="NZ_BJMC01000006.1"/>
</dbReference>
<reference evidence="9 10" key="1">
    <citation type="journal article" date="2015" name="Genome Announc.">
        <title>Complete Genome Sequence of Steroid-Transforming Nocardioides simplex VKM Ac-2033D.</title>
        <authorList>
            <person name="Shtratnikova V.Y."/>
            <person name="Schelkunov M.I."/>
            <person name="Pekov Y.A."/>
            <person name="Fokina V.V."/>
            <person name="Logacheva M.D."/>
            <person name="Sokolov S.L."/>
            <person name="Bragin E.Y."/>
            <person name="Ashapkin V.V."/>
            <person name="Donova M.V."/>
        </authorList>
    </citation>
    <scope>NUCLEOTIDE SEQUENCE [LARGE SCALE GENOMIC DNA]</scope>
    <source>
        <strain evidence="9 10">VKM Ac-2033D</strain>
    </source>
</reference>
<dbReference type="EMBL" id="CP009896">
    <property type="protein sequence ID" value="AIY15864.1"/>
    <property type="molecule type" value="Genomic_DNA"/>
</dbReference>
<feature type="transmembrane region" description="Helical" evidence="8">
    <location>
        <begin position="263"/>
        <end position="286"/>
    </location>
</feature>
<proteinExistence type="predicted"/>
<keyword evidence="6 8" id="KW-0472">Membrane</keyword>
<dbReference type="Proteomes" id="UP000030300">
    <property type="component" value="Chromosome"/>
</dbReference>
<dbReference type="Gene3D" id="1.20.1250.20">
    <property type="entry name" value="MFS general substrate transporter like domains"/>
    <property type="match status" value="1"/>
</dbReference>
<keyword evidence="5 8" id="KW-1133">Transmembrane helix</keyword>
<dbReference type="GO" id="GO:0005886">
    <property type="term" value="C:plasma membrane"/>
    <property type="evidence" value="ECO:0007669"/>
    <property type="project" value="UniProtKB-SubCell"/>
</dbReference>
<feature type="region of interest" description="Disordered" evidence="7">
    <location>
        <begin position="507"/>
        <end position="547"/>
    </location>
</feature>
<evidence type="ECO:0000256" key="4">
    <source>
        <dbReference type="ARBA" id="ARBA00022692"/>
    </source>
</evidence>
<feature type="transmembrane region" description="Helical" evidence="8">
    <location>
        <begin position="89"/>
        <end position="109"/>
    </location>
</feature>
<dbReference type="GeneID" id="96607774"/>
<feature type="compositionally biased region" description="Polar residues" evidence="7">
    <location>
        <begin position="515"/>
        <end position="524"/>
    </location>
</feature>
<dbReference type="PANTHER" id="PTHR23513:SF11">
    <property type="entry name" value="STAPHYLOFERRIN A TRANSPORTER"/>
    <property type="match status" value="1"/>
</dbReference>
<dbReference type="Pfam" id="PF05977">
    <property type="entry name" value="MFS_3"/>
    <property type="match status" value="1"/>
</dbReference>
<dbReference type="OrthoDB" id="9775268at2"/>
<name>A0A0A1DF71_NOCSI</name>
<dbReference type="AlphaFoldDB" id="A0A0A1DF71"/>